<dbReference type="Proteomes" id="UP001596116">
    <property type="component" value="Unassembled WGS sequence"/>
</dbReference>
<organism evidence="1 2">
    <name type="scientific">Hyphococcus aureus</name>
    <dbReference type="NCBI Taxonomy" id="2666033"/>
    <lineage>
        <taxon>Bacteria</taxon>
        <taxon>Pseudomonadati</taxon>
        <taxon>Pseudomonadota</taxon>
        <taxon>Alphaproteobacteria</taxon>
        <taxon>Parvularculales</taxon>
        <taxon>Parvularculaceae</taxon>
        <taxon>Hyphococcus</taxon>
    </lineage>
</organism>
<gene>
    <name evidence="1" type="ORF">ACFMB1_17295</name>
</gene>
<evidence type="ECO:0000313" key="2">
    <source>
        <dbReference type="Proteomes" id="UP001596116"/>
    </source>
</evidence>
<name>A0ABW1L2N6_9PROT</name>
<proteinExistence type="predicted"/>
<dbReference type="RefSeq" id="WP_379881286.1">
    <property type="nucleotide sequence ID" value="NZ_JBHPON010000003.1"/>
</dbReference>
<protein>
    <submittedName>
        <fullName evidence="1">DUF937 domain-containing protein</fullName>
    </submittedName>
</protein>
<keyword evidence="2" id="KW-1185">Reference proteome</keyword>
<reference evidence="1 2" key="1">
    <citation type="submission" date="2024-09" db="EMBL/GenBank/DDBJ databases">
        <authorList>
            <person name="Zhang Z.-H."/>
        </authorList>
    </citation>
    <scope>NUCLEOTIDE SEQUENCE [LARGE SCALE GENOMIC DNA]</scope>
    <source>
        <strain evidence="1 2">HHTR114</strain>
    </source>
</reference>
<dbReference type="InterPro" id="IPR009282">
    <property type="entry name" value="DUF937"/>
</dbReference>
<sequence>MSLMDQLTDVVVGQMAGQAAQKTGLSEGLAQQMMPMAMAALMAGLKKNASQPDGAQALANALERHDGSLLNNVSALANDDVLADGQRILSHILGGKQDQTTRALAKTAGIDQGQVAQLLAMAAPAVLASLGRAKREQGLDASALAGLVTEESVRVQKSAPAALDGLMGFLDQDGDGDFKDDLLEQAGKKLLGGLFGRK</sequence>
<comment type="caution">
    <text evidence="1">The sequence shown here is derived from an EMBL/GenBank/DDBJ whole genome shotgun (WGS) entry which is preliminary data.</text>
</comment>
<evidence type="ECO:0000313" key="1">
    <source>
        <dbReference type="EMBL" id="MFC6037317.1"/>
    </source>
</evidence>
<dbReference type="Pfam" id="PF06078">
    <property type="entry name" value="DUF937"/>
    <property type="match status" value="1"/>
</dbReference>
<dbReference type="EMBL" id="JBHPON010000003">
    <property type="protein sequence ID" value="MFC6037317.1"/>
    <property type="molecule type" value="Genomic_DNA"/>
</dbReference>
<accession>A0ABW1L2N6</accession>